<dbReference type="EMBL" id="RQVS01000004">
    <property type="protein sequence ID" value="RRJ87575.1"/>
    <property type="molecule type" value="Genomic_DNA"/>
</dbReference>
<evidence type="ECO:0000313" key="4">
    <source>
        <dbReference type="Proteomes" id="UP000274391"/>
    </source>
</evidence>
<dbReference type="OrthoDB" id="2594539at2"/>
<dbReference type="InterPro" id="IPR007569">
    <property type="entry name" value="DUF559"/>
</dbReference>
<evidence type="ECO:0000259" key="2">
    <source>
        <dbReference type="Pfam" id="PF13338"/>
    </source>
</evidence>
<evidence type="ECO:0000259" key="1">
    <source>
        <dbReference type="Pfam" id="PF04480"/>
    </source>
</evidence>
<evidence type="ECO:0000313" key="3">
    <source>
        <dbReference type="EMBL" id="RRJ87575.1"/>
    </source>
</evidence>
<dbReference type="Pfam" id="PF04480">
    <property type="entry name" value="DUF559"/>
    <property type="match status" value="1"/>
</dbReference>
<accession>A0A3P3VXR3</accession>
<gene>
    <name evidence="3" type="ORF">EG850_04540</name>
</gene>
<dbReference type="Pfam" id="PF13338">
    <property type="entry name" value="AbiEi_4"/>
    <property type="match status" value="1"/>
</dbReference>
<proteinExistence type="predicted"/>
<dbReference type="InterPro" id="IPR025159">
    <property type="entry name" value="AbiEi_N"/>
</dbReference>
<reference evidence="3 4" key="1">
    <citation type="submission" date="2018-11" db="EMBL/GenBank/DDBJ databases">
        <title>YIM 102482-1 draft genome.</title>
        <authorList>
            <person name="Li G."/>
            <person name="Jiang Y."/>
        </authorList>
    </citation>
    <scope>NUCLEOTIDE SEQUENCE [LARGE SCALE GENOMIC DNA]</scope>
    <source>
        <strain evidence="3 4">YIM 102482-1</strain>
    </source>
</reference>
<dbReference type="Gene3D" id="3.40.960.10">
    <property type="entry name" value="VSR Endonuclease"/>
    <property type="match status" value="1"/>
</dbReference>
<dbReference type="Proteomes" id="UP000274391">
    <property type="component" value="Unassembled WGS sequence"/>
</dbReference>
<organism evidence="3 4">
    <name type="scientific">Gulosibacter macacae</name>
    <dbReference type="NCBI Taxonomy" id="2488791"/>
    <lineage>
        <taxon>Bacteria</taxon>
        <taxon>Bacillati</taxon>
        <taxon>Actinomycetota</taxon>
        <taxon>Actinomycetes</taxon>
        <taxon>Micrococcales</taxon>
        <taxon>Microbacteriaceae</taxon>
        <taxon>Gulosibacter</taxon>
    </lineage>
</organism>
<dbReference type="InterPro" id="IPR011335">
    <property type="entry name" value="Restrct_endonuc-II-like"/>
</dbReference>
<dbReference type="AlphaFoldDB" id="A0A3P3VXR3"/>
<keyword evidence="4" id="KW-1185">Reference proteome</keyword>
<dbReference type="SUPFAM" id="SSF52980">
    <property type="entry name" value="Restriction endonuclease-like"/>
    <property type="match status" value="1"/>
</dbReference>
<dbReference type="RefSeq" id="WP_124970620.1">
    <property type="nucleotide sequence ID" value="NZ_RQVS01000004.1"/>
</dbReference>
<protein>
    <submittedName>
        <fullName evidence="3">DUF559 domain-containing protein</fullName>
    </submittedName>
</protein>
<sequence length="292" mass="32907">MLPLELLRQQGGVANTAELLAAGMTQRGLSEAVKNGQLERLRQGLYKSPGNPTDIGVARALGGALSCISALEIHGMWVPHGAHPRHIRVNRRTASTWPTDPIRRRLAPLDIPHLLPSPWRNRVTDPVDTPLRALLTAGLCQPRDELVAALDSALRLGMERSELEQLRPFASATLVKALDLVDSESDSGIESLIRMRLRKLRVRVRSQVNLLGWQCDLVVGEWLVIELDGLDFHRTRESIDKDHWKDRQLTIAGYTVLRFTYTDVMHRWEYCERQIVAAIRADWHIRPRSGAA</sequence>
<comment type="caution">
    <text evidence="3">The sequence shown here is derived from an EMBL/GenBank/DDBJ whole genome shotgun (WGS) entry which is preliminary data.</text>
</comment>
<feature type="domain" description="AbiEi antitoxin N-terminal" evidence="2">
    <location>
        <begin position="3"/>
        <end position="46"/>
    </location>
</feature>
<feature type="domain" description="DUF559" evidence="1">
    <location>
        <begin position="195"/>
        <end position="279"/>
    </location>
</feature>
<name>A0A3P3VXR3_9MICO</name>